<keyword evidence="1" id="KW-0732">Signal</keyword>
<evidence type="ECO:0008006" key="4">
    <source>
        <dbReference type="Google" id="ProtNLM"/>
    </source>
</evidence>
<feature type="chain" id="PRO_5041947594" description="DUF4148 domain-containing protein" evidence="1">
    <location>
        <begin position="29"/>
        <end position="99"/>
    </location>
</feature>
<name>A0AAD1C394_METFU</name>
<dbReference type="KEGG" id="pfuw:KF707C_43100"/>
<evidence type="ECO:0000313" key="3">
    <source>
        <dbReference type="Proteomes" id="UP000218554"/>
    </source>
</evidence>
<feature type="signal peptide" evidence="1">
    <location>
        <begin position="1"/>
        <end position="28"/>
    </location>
</feature>
<dbReference type="Proteomes" id="UP000218554">
    <property type="component" value="Chromosome"/>
</dbReference>
<organism evidence="2 3">
    <name type="scientific">Metapseudomonas furukawaii</name>
    <name type="common">Pseudomonas furukawaii</name>
    <dbReference type="NCBI Taxonomy" id="1149133"/>
    <lineage>
        <taxon>Bacteria</taxon>
        <taxon>Pseudomonadati</taxon>
        <taxon>Pseudomonadota</taxon>
        <taxon>Gammaproteobacteria</taxon>
        <taxon>Pseudomonadales</taxon>
        <taxon>Pseudomonadaceae</taxon>
        <taxon>Metapseudomonas</taxon>
    </lineage>
</organism>
<dbReference type="RefSeq" id="WP_003450329.1">
    <property type="nucleotide sequence ID" value="NZ_AJMR01000110.1"/>
</dbReference>
<dbReference type="EMBL" id="AP014862">
    <property type="protein sequence ID" value="BAU75998.1"/>
    <property type="molecule type" value="Genomic_DNA"/>
</dbReference>
<protein>
    <recommendedName>
        <fullName evidence="4">DUF4148 domain-containing protein</fullName>
    </recommendedName>
</protein>
<evidence type="ECO:0000313" key="2">
    <source>
        <dbReference type="EMBL" id="BAU75998.1"/>
    </source>
</evidence>
<reference evidence="3" key="1">
    <citation type="submission" date="2015-05" db="EMBL/GenBank/DDBJ databases">
        <title>Draft genome sequencing of a biphenyl-degrading bacterium, Pseudomonas balearica KF707 (=NBRC110670).</title>
        <authorList>
            <person name="Kimura N."/>
            <person name="Hirose J."/>
            <person name="Watanabe T."/>
            <person name="Suenaga H."/>
            <person name="Fujihara H."/>
            <person name="Noguchi M."/>
            <person name="Hashimoto M."/>
            <person name="Shimodaira J."/>
            <person name="Tsuchikane K."/>
            <person name="Hosoyama A."/>
            <person name="Yamazoe A."/>
            <person name="Fujita N."/>
            <person name="Furukawa K."/>
        </authorList>
    </citation>
    <scope>NUCLEOTIDE SEQUENCE [LARGE SCALE GENOMIC DNA]</scope>
    <source>
        <strain evidence="3">DSM 10086 / NBRC 110670 / KF707</strain>
    </source>
</reference>
<evidence type="ECO:0000256" key="1">
    <source>
        <dbReference type="SAM" id="SignalP"/>
    </source>
</evidence>
<proteinExistence type="predicted"/>
<reference evidence="2 3" key="2">
    <citation type="journal article" date="2017" name="Int. J. Syst. Evol. Microbiol.">
        <title>Pseudomonas furukawaii sp. nov., a polychlorinated biphenyl-degrading bacterium isolated from biphenyl-contaminated soil in Japan.</title>
        <authorList>
            <person name="Kimura N."/>
            <person name="Watanabe T."/>
            <person name="Suenaga H."/>
            <person name="Fujihara H."/>
            <person name="Futagami T."/>
            <person name="Goto M."/>
            <person name="Hanada S."/>
            <person name="Hirose J."/>
        </authorList>
    </citation>
    <scope>NUCLEOTIDE SEQUENCE [LARGE SCALE GENOMIC DNA]</scope>
    <source>
        <strain evidence="3">DSM 10086 / NBRC 110670 / KF707</strain>
    </source>
</reference>
<keyword evidence="3" id="KW-1185">Reference proteome</keyword>
<dbReference type="AlphaFoldDB" id="A0AAD1C394"/>
<gene>
    <name evidence="2" type="ORF">KF707C_43100</name>
</gene>
<sequence>MKSTLDSKALGGLFLALAVTAASGAAVAENGSARVEEFRQRNLQVFQMRQDSSQDFVRMVEEQPTAAGPLYEEDVMRPSGPEKPRYQSWIHQQRVEFGK</sequence>
<accession>A0AAD1C394</accession>